<evidence type="ECO:0000313" key="2">
    <source>
        <dbReference type="EMBL" id="NDV39068.1"/>
    </source>
</evidence>
<sequence>MLGYIEKGVKEGAKVIMGGARHGTYFVAPTLFTEVKDDFVIAKEEIFRPIAVAIKFKMMEEVIERANSSDYGLAAAVHTRDFELANKMSMALEAGMVWINCYNVLVDQMPFGGYKTSGIGRELSEYALLEYLQVKAVIGKL</sequence>
<dbReference type="SUPFAM" id="SSF53720">
    <property type="entry name" value="ALDH-like"/>
    <property type="match status" value="1"/>
</dbReference>
<evidence type="ECO:0000259" key="1">
    <source>
        <dbReference type="Pfam" id="PF00171"/>
    </source>
</evidence>
<dbReference type="InterPro" id="IPR016162">
    <property type="entry name" value="Ald_DH_N"/>
</dbReference>
<organism evidence="2">
    <name type="scientific">Arcella intermedia</name>
    <dbReference type="NCBI Taxonomy" id="1963864"/>
    <lineage>
        <taxon>Eukaryota</taxon>
        <taxon>Amoebozoa</taxon>
        <taxon>Tubulinea</taxon>
        <taxon>Elardia</taxon>
        <taxon>Arcellinida</taxon>
        <taxon>Sphaerothecina</taxon>
        <taxon>Arcellidae</taxon>
        <taxon>Arcella</taxon>
    </lineage>
</organism>
<protein>
    <recommendedName>
        <fullName evidence="1">Aldehyde dehydrogenase domain-containing protein</fullName>
    </recommendedName>
</protein>
<dbReference type="Pfam" id="PF00171">
    <property type="entry name" value="Aldedh"/>
    <property type="match status" value="1"/>
</dbReference>
<dbReference type="InterPro" id="IPR016163">
    <property type="entry name" value="Ald_DH_C"/>
</dbReference>
<proteinExistence type="predicted"/>
<dbReference type="PANTHER" id="PTHR11699">
    <property type="entry name" value="ALDEHYDE DEHYDROGENASE-RELATED"/>
    <property type="match status" value="1"/>
</dbReference>
<dbReference type="FunFam" id="3.40.605.10:FF:000026">
    <property type="entry name" value="Aldehyde dehydrogenase, putative"/>
    <property type="match status" value="1"/>
</dbReference>
<accession>A0A6B2LQS5</accession>
<feature type="domain" description="Aldehyde dehydrogenase" evidence="1">
    <location>
        <begin position="2"/>
        <end position="137"/>
    </location>
</feature>
<dbReference type="AlphaFoldDB" id="A0A6B2LQS5"/>
<dbReference type="Gene3D" id="3.40.605.10">
    <property type="entry name" value="Aldehyde Dehydrogenase, Chain A, domain 1"/>
    <property type="match status" value="1"/>
</dbReference>
<dbReference type="EMBL" id="GIBP01010099">
    <property type="protein sequence ID" value="NDV39068.1"/>
    <property type="molecule type" value="Transcribed_RNA"/>
</dbReference>
<reference evidence="2" key="1">
    <citation type="journal article" date="2020" name="J. Eukaryot. Microbiol.">
        <title>De novo Sequencing, Assembly and Annotation of the Transcriptome for the Free-Living Testate Amoeba Arcella intermedia.</title>
        <authorList>
            <person name="Ribeiro G.M."/>
            <person name="Porfirio-Sousa A.L."/>
            <person name="Maurer-Alcala X.X."/>
            <person name="Katz L.A."/>
            <person name="Lahr D.J.G."/>
        </authorList>
    </citation>
    <scope>NUCLEOTIDE SEQUENCE</scope>
</reference>
<name>A0A6B2LQS5_9EUKA</name>
<dbReference type="GO" id="GO:0016620">
    <property type="term" value="F:oxidoreductase activity, acting on the aldehyde or oxo group of donors, NAD or NADP as acceptor"/>
    <property type="evidence" value="ECO:0007669"/>
    <property type="project" value="InterPro"/>
</dbReference>
<dbReference type="Gene3D" id="3.40.309.10">
    <property type="entry name" value="Aldehyde Dehydrogenase, Chain A, domain 2"/>
    <property type="match status" value="1"/>
</dbReference>
<dbReference type="InterPro" id="IPR016161">
    <property type="entry name" value="Ald_DH/histidinol_DH"/>
</dbReference>
<dbReference type="InterPro" id="IPR015590">
    <property type="entry name" value="Aldehyde_DH_dom"/>
</dbReference>